<name>A0A328VID3_9CHLR</name>
<dbReference type="AlphaFoldDB" id="A0A328VID3"/>
<evidence type="ECO:0000256" key="2">
    <source>
        <dbReference type="ARBA" id="ARBA00022723"/>
    </source>
</evidence>
<dbReference type="Gene3D" id="3.40.140.10">
    <property type="entry name" value="Cytidine Deaminase, domain 2"/>
    <property type="match status" value="1"/>
</dbReference>
<evidence type="ECO:0000256" key="5">
    <source>
        <dbReference type="ARBA" id="ARBA00023049"/>
    </source>
</evidence>
<keyword evidence="8" id="KW-1185">Reference proteome</keyword>
<dbReference type="GO" id="GO:0006508">
    <property type="term" value="P:proteolysis"/>
    <property type="evidence" value="ECO:0007669"/>
    <property type="project" value="UniProtKB-KW"/>
</dbReference>
<evidence type="ECO:0000259" key="6">
    <source>
        <dbReference type="PROSITE" id="PS50249"/>
    </source>
</evidence>
<keyword evidence="2" id="KW-0479">Metal-binding</keyword>
<keyword evidence="1" id="KW-0645">Protease</keyword>
<evidence type="ECO:0000256" key="3">
    <source>
        <dbReference type="ARBA" id="ARBA00022801"/>
    </source>
</evidence>
<proteinExistence type="predicted"/>
<dbReference type="InterPro" id="IPR037518">
    <property type="entry name" value="MPN"/>
</dbReference>
<dbReference type="InterPro" id="IPR028090">
    <property type="entry name" value="JAB_dom_prok"/>
</dbReference>
<comment type="caution">
    <text evidence="7">The sequence shown here is derived from an EMBL/GenBank/DDBJ whole genome shotgun (WGS) entry which is preliminary data.</text>
</comment>
<accession>A0A328VID3</accession>
<organism evidence="7 8">
    <name type="scientific">Thermogemmatispora tikiterensis</name>
    <dbReference type="NCBI Taxonomy" id="1825093"/>
    <lineage>
        <taxon>Bacteria</taxon>
        <taxon>Bacillati</taxon>
        <taxon>Chloroflexota</taxon>
        <taxon>Ktedonobacteria</taxon>
        <taxon>Thermogemmatisporales</taxon>
        <taxon>Thermogemmatisporaceae</taxon>
        <taxon>Thermogemmatispora</taxon>
    </lineage>
</organism>
<dbReference type="Proteomes" id="UP000248706">
    <property type="component" value="Unassembled WGS sequence"/>
</dbReference>
<evidence type="ECO:0000313" key="8">
    <source>
        <dbReference type="Proteomes" id="UP000248706"/>
    </source>
</evidence>
<evidence type="ECO:0000256" key="1">
    <source>
        <dbReference type="ARBA" id="ARBA00022670"/>
    </source>
</evidence>
<dbReference type="SUPFAM" id="SSF102712">
    <property type="entry name" value="JAB1/MPN domain"/>
    <property type="match status" value="1"/>
</dbReference>
<keyword evidence="4" id="KW-0862">Zinc</keyword>
<dbReference type="CDD" id="cd08070">
    <property type="entry name" value="MPN_like"/>
    <property type="match status" value="1"/>
</dbReference>
<protein>
    <recommendedName>
        <fullName evidence="6">MPN domain-containing protein</fullName>
    </recommendedName>
</protein>
<evidence type="ECO:0000313" key="7">
    <source>
        <dbReference type="EMBL" id="RAQ95433.1"/>
    </source>
</evidence>
<feature type="domain" description="MPN" evidence="6">
    <location>
        <begin position="8"/>
        <end position="142"/>
    </location>
</feature>
<evidence type="ECO:0000256" key="4">
    <source>
        <dbReference type="ARBA" id="ARBA00022833"/>
    </source>
</evidence>
<dbReference type="PANTHER" id="PTHR34858:SF1">
    <property type="entry name" value="CYSO-CYSTEINE PEPTIDASE"/>
    <property type="match status" value="1"/>
</dbReference>
<keyword evidence="3" id="KW-0378">Hydrolase</keyword>
<dbReference type="RefSeq" id="WP_112428152.1">
    <property type="nucleotide sequence ID" value="NZ_MCIF01000002.1"/>
</dbReference>
<dbReference type="PROSITE" id="PS50249">
    <property type="entry name" value="MPN"/>
    <property type="match status" value="1"/>
</dbReference>
<dbReference type="GO" id="GO:0008235">
    <property type="term" value="F:metalloexopeptidase activity"/>
    <property type="evidence" value="ECO:0007669"/>
    <property type="project" value="TreeGrafter"/>
</dbReference>
<reference evidence="7 8" key="1">
    <citation type="submission" date="2016-08" db="EMBL/GenBank/DDBJ databases">
        <title>Analysis of Carbohydrate Active Enzymes in Thermogemmatispora T81 Reveals Carbohydrate Degradation Ability.</title>
        <authorList>
            <person name="Tomazini A."/>
            <person name="Lal S."/>
            <person name="Stott M."/>
            <person name="Henrissat B."/>
            <person name="Polikarpov I."/>
            <person name="Sparling R."/>
            <person name="Levin D.B."/>
        </authorList>
    </citation>
    <scope>NUCLEOTIDE SEQUENCE [LARGE SCALE GENOMIC DNA]</scope>
    <source>
        <strain evidence="7 8">T81</strain>
    </source>
</reference>
<keyword evidence="5" id="KW-0482">Metalloprotease</keyword>
<dbReference type="SMART" id="SM00232">
    <property type="entry name" value="JAB_MPN"/>
    <property type="match status" value="1"/>
</dbReference>
<dbReference type="Pfam" id="PF14464">
    <property type="entry name" value="Prok-JAB"/>
    <property type="match status" value="1"/>
</dbReference>
<dbReference type="InterPro" id="IPR000555">
    <property type="entry name" value="JAMM/MPN+_dom"/>
</dbReference>
<dbReference type="InterPro" id="IPR051929">
    <property type="entry name" value="VirAsm_ModProt"/>
</dbReference>
<dbReference type="PANTHER" id="PTHR34858">
    <property type="entry name" value="CYSO-CYSTEINE PEPTIDASE"/>
    <property type="match status" value="1"/>
</dbReference>
<dbReference type="EMBL" id="MCIF01000002">
    <property type="protein sequence ID" value="RAQ95433.1"/>
    <property type="molecule type" value="Genomic_DNA"/>
</dbReference>
<dbReference type="OrthoDB" id="9802958at2"/>
<dbReference type="GO" id="GO:0008270">
    <property type="term" value="F:zinc ion binding"/>
    <property type="evidence" value="ECO:0007669"/>
    <property type="project" value="TreeGrafter"/>
</dbReference>
<sequence length="142" mass="16065">MVAEAFVVRIPRTMYSEMVAHVTAGYPNEACGLLASKDGRVVKNYPTPNAAEHPDDFSEISPQDLLRIANDIDTYDGEMFAYYHSHPRSEAYPSARDIEWARRNGLYYIIFSLQYHPEPPYARVFSIQADGSVSEGKLELTD</sequence>
<gene>
    <name evidence="7" type="ORF">A4R35_07790</name>
</gene>